<dbReference type="PANTHER" id="PTHR15830">
    <property type="entry name" value="TELOMERE LENGTH REGULATION PROTEIN TEL2 FAMILY MEMBER"/>
    <property type="match status" value="1"/>
</dbReference>
<dbReference type="STRING" id="52586.A0A0B1PFV2"/>
<dbReference type="Proteomes" id="UP000030854">
    <property type="component" value="Unassembled WGS sequence"/>
</dbReference>
<dbReference type="HOGENOM" id="CLU_005799_0_0_1"/>
<dbReference type="AlphaFoldDB" id="A0A0B1PFV2"/>
<dbReference type="GO" id="GO:0051083">
    <property type="term" value="P:'de novo' cotranslational protein folding"/>
    <property type="evidence" value="ECO:0007669"/>
    <property type="project" value="TreeGrafter"/>
</dbReference>
<reference evidence="4 5" key="1">
    <citation type="journal article" date="2014" name="BMC Genomics">
        <title>Adaptive genomic structural variation in the grape powdery mildew pathogen, Erysiphe necator.</title>
        <authorList>
            <person name="Jones L."/>
            <person name="Riaz S."/>
            <person name="Morales-Cruz A."/>
            <person name="Amrine K.C."/>
            <person name="McGuire B."/>
            <person name="Gubler W.D."/>
            <person name="Walker M.A."/>
            <person name="Cantu D."/>
        </authorList>
    </citation>
    <scope>NUCLEOTIDE SEQUENCE [LARGE SCALE GENOMIC DNA]</scope>
    <source>
        <strain evidence="5">c</strain>
    </source>
</reference>
<feature type="domain" description="Telomere length regulation protein conserved" evidence="3">
    <location>
        <begin position="598"/>
        <end position="709"/>
    </location>
</feature>
<feature type="compositionally biased region" description="Basic and acidic residues" evidence="2">
    <location>
        <begin position="567"/>
        <end position="578"/>
    </location>
</feature>
<evidence type="ECO:0000259" key="3">
    <source>
        <dbReference type="Pfam" id="PF10193"/>
    </source>
</evidence>
<evidence type="ECO:0000313" key="5">
    <source>
        <dbReference type="Proteomes" id="UP000030854"/>
    </source>
</evidence>
<dbReference type="Gene3D" id="1.25.40.720">
    <property type="entry name" value="Telomere length regulation protein 2, C-terminal domain"/>
    <property type="match status" value="2"/>
</dbReference>
<comment type="similarity">
    <text evidence="1">Belongs to the TEL2 family.</text>
</comment>
<dbReference type="InterPro" id="IPR051970">
    <property type="entry name" value="TEL2_Regulation"/>
</dbReference>
<dbReference type="InterPro" id="IPR038528">
    <property type="entry name" value="TEL2_C_sf"/>
</dbReference>
<dbReference type="EMBL" id="JNVN01000283">
    <property type="protein sequence ID" value="KHJ35741.1"/>
    <property type="molecule type" value="Genomic_DNA"/>
</dbReference>
<dbReference type="PANTHER" id="PTHR15830:SF10">
    <property type="entry name" value="TELOMERE LENGTH REGULATION PROTEIN TEL2 HOMOLOG"/>
    <property type="match status" value="1"/>
</dbReference>
<keyword evidence="5" id="KW-1185">Reference proteome</keyword>
<dbReference type="GO" id="GO:0005829">
    <property type="term" value="C:cytosol"/>
    <property type="evidence" value="ECO:0007669"/>
    <property type="project" value="TreeGrafter"/>
</dbReference>
<feature type="region of interest" description="Disordered" evidence="2">
    <location>
        <begin position="567"/>
        <end position="590"/>
    </location>
</feature>
<evidence type="ECO:0000256" key="1">
    <source>
        <dbReference type="ARBA" id="ARBA00006133"/>
    </source>
</evidence>
<comment type="caution">
    <text evidence="4">The sequence shown here is derived from an EMBL/GenBank/DDBJ whole genome shotgun (WGS) entry which is preliminary data.</text>
</comment>
<evidence type="ECO:0000313" key="4">
    <source>
        <dbReference type="EMBL" id="KHJ35741.1"/>
    </source>
</evidence>
<dbReference type="OMA" id="AGIMVKL"/>
<organism evidence="4 5">
    <name type="scientific">Uncinula necator</name>
    <name type="common">Grape powdery mildew</name>
    <dbReference type="NCBI Taxonomy" id="52586"/>
    <lineage>
        <taxon>Eukaryota</taxon>
        <taxon>Fungi</taxon>
        <taxon>Dikarya</taxon>
        <taxon>Ascomycota</taxon>
        <taxon>Pezizomycotina</taxon>
        <taxon>Leotiomycetes</taxon>
        <taxon>Erysiphales</taxon>
        <taxon>Erysiphaceae</taxon>
        <taxon>Erysiphe</taxon>
    </lineage>
</organism>
<dbReference type="Pfam" id="PF10193">
    <property type="entry name" value="Telomere_reg-2"/>
    <property type="match status" value="1"/>
</dbReference>
<accession>A0A0B1PFV2</accession>
<evidence type="ECO:0000256" key="2">
    <source>
        <dbReference type="SAM" id="MobiDB-lite"/>
    </source>
</evidence>
<sequence>MDGHLTQVSTYKRTEKKSNGHQESKSKSSEICLSITTAKEALKFLQNEPNYQDLISILRYICQQNSDIDICSPSPLSAQLVHVLVSDIVPSFWNILSGSDFQSCLKIKPELRLLISCLQNIASLNSIILRLKQYIQLSKTSNNVIGQGPSIQEYLKIYLDLLGALLSDDGLIEKIWRNSIKNLENPLEQRGIWKEILVKFSNGEIIGICAEAEDLFKNLSKNFNQKCWLSCGRQYSHWLARNILFWARNVPKTSEIDLKCCADLFGKSLSLGYPDFIVQEIVTGLLLKKDNLPAHFSKLCANLSSSDQRKVTFSVLKLCSTQFLSSNFVNEESEWWKKDALSISAVAALISIMISGNEKIKSHLLTWLSGNFGAGVGEGISIRRSVIAAISNDKCFMENLLEKCLKQFGDHLYIRHTPTLQQEAHCQILLLTAGCVHRHSPLRIRIIVKSGANLSLVSNRLASSSNRARFLGMIVGEALSTLVDKDENRMDFKIAEMNNSEAKWYKSLIGVVDSVGTLCFLVSKEMARNVKKAAILEHEQTIRPMPLKLIEFKNLKVEEADHGGRELDGLDIYSKPDSDPDDSDDDPTLINRKKLSTPVYIRDLITYLRNIDSFDHQRLGLSTAASLIRRKANFGTEASDHAEELATLLVGIQDKYNIENFSDMRLAGMIALVVSFPSKMGKWFSNTFFEGDYSISQRSSILTALGLGAREVGGLGSYKNIERSNNSADAFFPSETLPANLEKYYGSQESTLVDALSYRLERNMITPMVGSLADKLTGPTILKIRTFSSRMKVEKTRPKPSINKLSKIVGESFLFPLIGKFFIHSHSYMVSKRSIIFQPFLLSHFIKTLALILHAAGPSTPSLSEMTTEFWDLLLGLQVLGINERIVYEAVCFAILNLLELNSERSEMVQAYGHRLLDTQKWVNDIVCRLGDGDERCKMLGVGCMVKIQEIVEKYQKKLSGTL</sequence>
<feature type="region of interest" description="Disordered" evidence="2">
    <location>
        <begin position="1"/>
        <end position="25"/>
    </location>
</feature>
<protein>
    <submittedName>
        <fullName evidence="4">Putative telomere length regulation protein</fullName>
    </submittedName>
</protein>
<feature type="compositionally biased region" description="Polar residues" evidence="2">
    <location>
        <begin position="1"/>
        <end position="11"/>
    </location>
</feature>
<feature type="compositionally biased region" description="Basic and acidic residues" evidence="2">
    <location>
        <begin position="12"/>
        <end position="25"/>
    </location>
</feature>
<gene>
    <name evidence="4" type="ORF">EV44_g2945</name>
</gene>
<dbReference type="GO" id="GO:0051879">
    <property type="term" value="F:Hsp90 protein binding"/>
    <property type="evidence" value="ECO:0007669"/>
    <property type="project" value="TreeGrafter"/>
</dbReference>
<proteinExistence type="inferred from homology"/>
<dbReference type="InterPro" id="IPR019337">
    <property type="entry name" value="Telomere_length_regulation_dom"/>
</dbReference>
<dbReference type="GO" id="GO:0042162">
    <property type="term" value="F:telomeric DNA binding"/>
    <property type="evidence" value="ECO:0007669"/>
    <property type="project" value="TreeGrafter"/>
</dbReference>
<name>A0A0B1PFV2_UNCNE</name>